<name>A0ABV1GI01_9FIRM</name>
<keyword evidence="2" id="KW-0812">Transmembrane</keyword>
<keyword evidence="2" id="KW-0472">Membrane</keyword>
<organism evidence="3 4">
    <name type="scientific">Ruthenibacterium intestinale</name>
    <dbReference type="NCBI Taxonomy" id="3133163"/>
    <lineage>
        <taxon>Bacteria</taxon>
        <taxon>Bacillati</taxon>
        <taxon>Bacillota</taxon>
        <taxon>Clostridia</taxon>
        <taxon>Eubacteriales</taxon>
        <taxon>Oscillospiraceae</taxon>
        <taxon>Ruthenibacterium</taxon>
    </lineage>
</organism>
<dbReference type="RefSeq" id="WP_349216914.1">
    <property type="nucleotide sequence ID" value="NZ_JBBMFA010000109.1"/>
</dbReference>
<gene>
    <name evidence="3" type="ORF">WMO24_13655</name>
</gene>
<evidence type="ECO:0000256" key="2">
    <source>
        <dbReference type="SAM" id="Phobius"/>
    </source>
</evidence>
<feature type="region of interest" description="Disordered" evidence="1">
    <location>
        <begin position="160"/>
        <end position="225"/>
    </location>
</feature>
<feature type="transmembrane region" description="Helical" evidence="2">
    <location>
        <begin position="283"/>
        <end position="303"/>
    </location>
</feature>
<protein>
    <recommendedName>
        <fullName evidence="5">MBG domain-containing protein</fullName>
    </recommendedName>
</protein>
<dbReference type="EMBL" id="JBBMFA010000109">
    <property type="protein sequence ID" value="MEQ2521464.1"/>
    <property type="molecule type" value="Genomic_DNA"/>
</dbReference>
<feature type="compositionally biased region" description="Low complexity" evidence="1">
    <location>
        <begin position="174"/>
        <end position="190"/>
    </location>
</feature>
<proteinExistence type="predicted"/>
<feature type="transmembrane region" description="Helical" evidence="2">
    <location>
        <begin position="236"/>
        <end position="262"/>
    </location>
</feature>
<accession>A0ABV1GI01</accession>
<keyword evidence="2" id="KW-1133">Transmembrane helix</keyword>
<feature type="compositionally biased region" description="Acidic residues" evidence="1">
    <location>
        <begin position="191"/>
        <end position="225"/>
    </location>
</feature>
<evidence type="ECO:0000313" key="4">
    <source>
        <dbReference type="Proteomes" id="UP001477672"/>
    </source>
</evidence>
<dbReference type="Proteomes" id="UP001477672">
    <property type="component" value="Unassembled WGS sequence"/>
</dbReference>
<evidence type="ECO:0008006" key="5">
    <source>
        <dbReference type="Google" id="ProtNLM"/>
    </source>
</evidence>
<evidence type="ECO:0000256" key="1">
    <source>
        <dbReference type="SAM" id="MobiDB-lite"/>
    </source>
</evidence>
<evidence type="ECO:0000313" key="3">
    <source>
        <dbReference type="EMBL" id="MEQ2521464.1"/>
    </source>
</evidence>
<sequence length="348" mass="37154">ASMPEVTAAEGYTWYDKNWYTDDTYSTVANATVTADTTFYAYCDTDVLVDPGKDPDGNPDNGDGIPDSKQVIVTFEAINGVVRPKGGTDADNAKSISTVVTLLDENGMPAANGTGYLTDAQIPEALSNMGYDGDSAVWTPETPTTTYGITKTMTFVVDFSANGTPVTPPDEGGETPTTPTTPTTPVTPGTEEPEEPAEETPAEEELEDEEAPLASGEEGEEIADEEAPLAAPAGAAWALLNLILAILTALGSVLLLIGYIGKKKKEEENENGENVEYTVKKKGVWRVLSLIPGIGAIVAFILTENMRNPMVFTDRWTLLMVIIAVIQVIVAILAKKEKEEPDDREAQA</sequence>
<reference evidence="3 4" key="1">
    <citation type="submission" date="2024-03" db="EMBL/GenBank/DDBJ databases">
        <title>Human intestinal bacterial collection.</title>
        <authorList>
            <person name="Pauvert C."/>
            <person name="Hitch T.C.A."/>
            <person name="Clavel T."/>
        </authorList>
    </citation>
    <scope>NUCLEOTIDE SEQUENCE [LARGE SCALE GENOMIC DNA]</scope>
    <source>
        <strain evidence="3 4">CLA-JM-H11</strain>
    </source>
</reference>
<keyword evidence="4" id="KW-1185">Reference proteome</keyword>
<feature type="non-terminal residue" evidence="3">
    <location>
        <position position="1"/>
    </location>
</feature>
<comment type="caution">
    <text evidence="3">The sequence shown here is derived from an EMBL/GenBank/DDBJ whole genome shotgun (WGS) entry which is preliminary data.</text>
</comment>
<feature type="transmembrane region" description="Helical" evidence="2">
    <location>
        <begin position="315"/>
        <end position="334"/>
    </location>
</feature>